<feature type="region of interest" description="Disordered" evidence="6">
    <location>
        <begin position="117"/>
        <end position="258"/>
    </location>
</feature>
<keyword evidence="9" id="KW-1185">Reference proteome</keyword>
<accession>A0A1V6Z1Z1</accession>
<feature type="region of interest" description="Disordered" evidence="6">
    <location>
        <begin position="1"/>
        <end position="34"/>
    </location>
</feature>
<evidence type="ECO:0000256" key="4">
    <source>
        <dbReference type="ARBA" id="ARBA00023163"/>
    </source>
</evidence>
<dbReference type="Proteomes" id="UP000191691">
    <property type="component" value="Unassembled WGS sequence"/>
</dbReference>
<dbReference type="PANTHER" id="PTHR37534:SF4">
    <property type="entry name" value="ZN(II)2CYS6 TRANSCRIPTION FACTOR (EUROFUNG)"/>
    <property type="match status" value="1"/>
</dbReference>
<dbReference type="PANTHER" id="PTHR37534">
    <property type="entry name" value="TRANSCRIPTIONAL ACTIVATOR PROTEIN UGA3"/>
    <property type="match status" value="1"/>
</dbReference>
<sequence>MSNMPLNSHRASSDNDRMSPQTSAPLEPQDLHPLNMRMERRKRTRTGCVNCSRRRRKCDEAKPTCTGCKRRGDECQWRMLGAFRDSNIKVLESDHPSMSQGVAASKNKRQCRFKILNSAPRALRAKGAPKQRGHEASEQPVHEPSPPPAPDPSATPVPVTATENTPDPTPSLTNEIRSHNPALNQGLSPPYSSDTPSDLSQKSIPNKSPGHPEDVINGHDLGLQAASPQSHYPPTLQCDFNTLPQPRDDSPQVHNSSPEYMIDGLSGLGGLTQSAQFHSSLTGSYQTIPSPLFEHNIFSDPADLVNDVFLPGSAYEALHTTLRNRQLWTALPDIPNRRSSQDSIPPVHTPVAVSDAGSFSRNKRQSRGLEYSRRFELSPEREHVLWGNYLNEICSWLDMFDNHRHFASTFPQMAKSSTHLRYSILALSARQLERQQNRKSQSESLYLYQEAIHLLLPELGSKTTPVIASCVILCVLEMLSCNPKEWRRHLDGCAYLIQAAGINGFSGKEEQALFWCFARMDVCGGLISEEETIIPIHNWRPVDMSYSEAAQTFISSSKTNLDTYANYTVYLVARTLNVLFGCASRMSHPCTSCQSVPNDDGDSYVDRWADSFERVEEWYDNRPAQMKSIFSVAASEREGLDRAFPIAFIREPDVSCSSLTVASAKAKDIDIEQETDRFFGMLDKYVQYPHPTVITGKAMSHYSEHTAIVETLVKIERETGWATAWRVEDLKEFWGEYDNDEDCDVDMD</sequence>
<dbReference type="AlphaFoldDB" id="A0A1V6Z1Z1"/>
<dbReference type="PROSITE" id="PS50048">
    <property type="entry name" value="ZN2_CY6_FUNGAL_2"/>
    <property type="match status" value="1"/>
</dbReference>
<dbReference type="Pfam" id="PF00172">
    <property type="entry name" value="Zn_clus"/>
    <property type="match status" value="1"/>
</dbReference>
<dbReference type="GO" id="GO:0008270">
    <property type="term" value="F:zinc ion binding"/>
    <property type="evidence" value="ECO:0007669"/>
    <property type="project" value="InterPro"/>
</dbReference>
<evidence type="ECO:0000256" key="1">
    <source>
        <dbReference type="ARBA" id="ARBA00004123"/>
    </source>
</evidence>
<comment type="caution">
    <text evidence="8">The sequence shown here is derived from an EMBL/GenBank/DDBJ whole genome shotgun (WGS) entry which is preliminary data.</text>
</comment>
<evidence type="ECO:0000259" key="7">
    <source>
        <dbReference type="PROSITE" id="PS50048"/>
    </source>
</evidence>
<dbReference type="OMA" id="HHHGAWT"/>
<feature type="compositionally biased region" description="Polar residues" evidence="6">
    <location>
        <begin position="164"/>
        <end position="206"/>
    </location>
</feature>
<dbReference type="GO" id="GO:0000976">
    <property type="term" value="F:transcription cis-regulatory region binding"/>
    <property type="evidence" value="ECO:0007669"/>
    <property type="project" value="TreeGrafter"/>
</dbReference>
<keyword evidence="2" id="KW-0805">Transcription regulation</keyword>
<dbReference type="SUPFAM" id="SSF57701">
    <property type="entry name" value="Zn2/Cys6 DNA-binding domain"/>
    <property type="match status" value="1"/>
</dbReference>
<evidence type="ECO:0000256" key="6">
    <source>
        <dbReference type="SAM" id="MobiDB-lite"/>
    </source>
</evidence>
<feature type="compositionally biased region" description="Pro residues" evidence="6">
    <location>
        <begin position="143"/>
        <end position="155"/>
    </location>
</feature>
<dbReference type="InterPro" id="IPR001138">
    <property type="entry name" value="Zn2Cys6_DnaBD"/>
</dbReference>
<dbReference type="InterPro" id="IPR036864">
    <property type="entry name" value="Zn2-C6_fun-type_DNA-bd_sf"/>
</dbReference>
<dbReference type="CDD" id="cd12148">
    <property type="entry name" value="fungal_TF_MHR"/>
    <property type="match status" value="1"/>
</dbReference>
<dbReference type="STRING" id="60175.A0A1V6Z1Z1"/>
<dbReference type="GO" id="GO:0005634">
    <property type="term" value="C:nucleus"/>
    <property type="evidence" value="ECO:0007669"/>
    <property type="project" value="UniProtKB-SubCell"/>
</dbReference>
<dbReference type="SMART" id="SM00066">
    <property type="entry name" value="GAL4"/>
    <property type="match status" value="1"/>
</dbReference>
<protein>
    <recommendedName>
        <fullName evidence="7">Zn(2)-C6 fungal-type domain-containing protein</fullName>
    </recommendedName>
</protein>
<evidence type="ECO:0000256" key="5">
    <source>
        <dbReference type="ARBA" id="ARBA00023242"/>
    </source>
</evidence>
<dbReference type="CDD" id="cd00067">
    <property type="entry name" value="GAL4"/>
    <property type="match status" value="1"/>
</dbReference>
<dbReference type="Gene3D" id="4.10.240.10">
    <property type="entry name" value="Zn(2)-C6 fungal-type DNA-binding domain"/>
    <property type="match status" value="1"/>
</dbReference>
<reference evidence="9" key="1">
    <citation type="journal article" date="2017" name="Nat. Microbiol.">
        <title>Global analysis of biosynthetic gene clusters reveals vast potential of secondary metabolite production in Penicillium species.</title>
        <authorList>
            <person name="Nielsen J.C."/>
            <person name="Grijseels S."/>
            <person name="Prigent S."/>
            <person name="Ji B."/>
            <person name="Dainat J."/>
            <person name="Nielsen K.F."/>
            <person name="Frisvad J.C."/>
            <person name="Workman M."/>
            <person name="Nielsen J."/>
        </authorList>
    </citation>
    <scope>NUCLEOTIDE SEQUENCE [LARGE SCALE GENOMIC DNA]</scope>
    <source>
        <strain evidence="9">IBT 13039</strain>
    </source>
</reference>
<feature type="compositionally biased region" description="Polar residues" evidence="6">
    <location>
        <begin position="226"/>
        <end position="244"/>
    </location>
</feature>
<dbReference type="InterPro" id="IPR021858">
    <property type="entry name" value="Fun_TF"/>
</dbReference>
<dbReference type="EMBL" id="MOOB01000005">
    <property type="protein sequence ID" value="OQE93719.1"/>
    <property type="molecule type" value="Genomic_DNA"/>
</dbReference>
<feature type="compositionally biased region" description="Polar residues" evidence="6">
    <location>
        <begin position="1"/>
        <end position="10"/>
    </location>
</feature>
<feature type="domain" description="Zn(2)-C6 fungal-type" evidence="7">
    <location>
        <begin position="47"/>
        <end position="77"/>
    </location>
</feature>
<keyword evidence="5" id="KW-0539">Nucleus</keyword>
<comment type="subcellular location">
    <subcellularLocation>
        <location evidence="1">Nucleus</location>
    </subcellularLocation>
</comment>
<gene>
    <name evidence="8" type="ORF">PENNAL_c0005G08110</name>
</gene>
<feature type="compositionally biased region" description="Basic and acidic residues" evidence="6">
    <location>
        <begin position="132"/>
        <end position="141"/>
    </location>
</feature>
<name>A0A1V6Z1Z1_PENNA</name>
<keyword evidence="3" id="KW-0238">DNA-binding</keyword>
<dbReference type="GO" id="GO:0000981">
    <property type="term" value="F:DNA-binding transcription factor activity, RNA polymerase II-specific"/>
    <property type="evidence" value="ECO:0007669"/>
    <property type="project" value="InterPro"/>
</dbReference>
<dbReference type="PROSITE" id="PS00463">
    <property type="entry name" value="ZN2_CY6_FUNGAL_1"/>
    <property type="match status" value="1"/>
</dbReference>
<dbReference type="Pfam" id="PF11951">
    <property type="entry name" value="Fungal_trans_2"/>
    <property type="match status" value="1"/>
</dbReference>
<keyword evidence="4" id="KW-0804">Transcription</keyword>
<evidence type="ECO:0000256" key="2">
    <source>
        <dbReference type="ARBA" id="ARBA00023015"/>
    </source>
</evidence>
<evidence type="ECO:0000313" key="8">
    <source>
        <dbReference type="EMBL" id="OQE93719.1"/>
    </source>
</evidence>
<organism evidence="8 9">
    <name type="scientific">Penicillium nalgiovense</name>
    <dbReference type="NCBI Taxonomy" id="60175"/>
    <lineage>
        <taxon>Eukaryota</taxon>
        <taxon>Fungi</taxon>
        <taxon>Dikarya</taxon>
        <taxon>Ascomycota</taxon>
        <taxon>Pezizomycotina</taxon>
        <taxon>Eurotiomycetes</taxon>
        <taxon>Eurotiomycetidae</taxon>
        <taxon>Eurotiales</taxon>
        <taxon>Aspergillaceae</taxon>
        <taxon>Penicillium</taxon>
    </lineage>
</organism>
<proteinExistence type="predicted"/>
<evidence type="ECO:0000256" key="3">
    <source>
        <dbReference type="ARBA" id="ARBA00023125"/>
    </source>
</evidence>
<dbReference type="GO" id="GO:0045944">
    <property type="term" value="P:positive regulation of transcription by RNA polymerase II"/>
    <property type="evidence" value="ECO:0007669"/>
    <property type="project" value="TreeGrafter"/>
</dbReference>
<evidence type="ECO:0000313" key="9">
    <source>
        <dbReference type="Proteomes" id="UP000191691"/>
    </source>
</evidence>